<accession>A0A7K0ERF7</accession>
<dbReference type="OrthoDB" id="959177at2"/>
<organism evidence="1 2">
    <name type="scientific">Larkinella terrae</name>
    <dbReference type="NCBI Taxonomy" id="2025311"/>
    <lineage>
        <taxon>Bacteria</taxon>
        <taxon>Pseudomonadati</taxon>
        <taxon>Bacteroidota</taxon>
        <taxon>Cytophagia</taxon>
        <taxon>Cytophagales</taxon>
        <taxon>Spirosomataceae</taxon>
        <taxon>Larkinella</taxon>
    </lineage>
</organism>
<comment type="caution">
    <text evidence="1">The sequence shown here is derived from an EMBL/GenBank/DDBJ whole genome shotgun (WGS) entry which is preliminary data.</text>
</comment>
<evidence type="ECO:0000313" key="2">
    <source>
        <dbReference type="Proteomes" id="UP000441754"/>
    </source>
</evidence>
<evidence type="ECO:0000313" key="1">
    <source>
        <dbReference type="EMBL" id="MRS64352.1"/>
    </source>
</evidence>
<reference evidence="1 2" key="1">
    <citation type="journal article" date="2018" name="Antonie Van Leeuwenhoek">
        <title>Larkinella terrae sp. nov., isolated from soil on Jeju Island, South Korea.</title>
        <authorList>
            <person name="Ten L.N."/>
            <person name="Jeon J."/>
            <person name="Park S.J."/>
            <person name="Park S."/>
            <person name="Lee S.Y."/>
            <person name="Kim M.K."/>
            <person name="Jung H.Y."/>
        </authorList>
    </citation>
    <scope>NUCLEOTIDE SEQUENCE [LARGE SCALE GENOMIC DNA]</scope>
    <source>
        <strain evidence="1 2">KCTC 52001</strain>
    </source>
</reference>
<dbReference type="InterPro" id="IPR011652">
    <property type="entry name" value="MORN_2"/>
</dbReference>
<dbReference type="Proteomes" id="UP000441754">
    <property type="component" value="Unassembled WGS sequence"/>
</dbReference>
<evidence type="ECO:0008006" key="3">
    <source>
        <dbReference type="Google" id="ProtNLM"/>
    </source>
</evidence>
<dbReference type="Gene3D" id="3.90.930.1">
    <property type="match status" value="1"/>
</dbReference>
<dbReference type="Pfam" id="PF07661">
    <property type="entry name" value="MORN_2"/>
    <property type="match status" value="2"/>
</dbReference>
<dbReference type="EMBL" id="WJXZ01000014">
    <property type="protein sequence ID" value="MRS64352.1"/>
    <property type="molecule type" value="Genomic_DNA"/>
</dbReference>
<sequence>MATRPQRPIIRTEFITTIPPPMRLTSTAMAIMARRAAGRSKLLGLLAGLCLSCQPSPETIIFLDAATVRIQTREGITYAGGKPISGVLFEKDSQGDTTFRVSFLDGKEDGVARFFYPGNRLREERFFVNGWKEGVHRGWYENGRRRFEYHFQNDLFDGSYQEWFPNGKPFRNMHYEKGQESGVQQIWYSSGKIKTNYLIKDDRRYGLLGTKNCRNVADSVFRK</sequence>
<keyword evidence="2" id="KW-1185">Reference proteome</keyword>
<gene>
    <name evidence="1" type="ORF">GJJ30_23845</name>
</gene>
<protein>
    <recommendedName>
        <fullName evidence="3">Toxin-antitoxin system YwqK family antitoxin</fullName>
    </recommendedName>
</protein>
<dbReference type="AlphaFoldDB" id="A0A7K0ERF7"/>
<proteinExistence type="predicted"/>
<name>A0A7K0ERF7_9BACT</name>
<dbReference type="SUPFAM" id="SSF82185">
    <property type="entry name" value="Histone H3 K4-specific methyltransferase SET7/9 N-terminal domain"/>
    <property type="match status" value="1"/>
</dbReference>